<organism evidence="4 5">
    <name type="scientific">Paraglaciecola mesophila</name>
    <dbReference type="NCBI Taxonomy" id="197222"/>
    <lineage>
        <taxon>Bacteria</taxon>
        <taxon>Pseudomonadati</taxon>
        <taxon>Pseudomonadota</taxon>
        <taxon>Gammaproteobacteria</taxon>
        <taxon>Alteromonadales</taxon>
        <taxon>Alteromonadaceae</taxon>
        <taxon>Paraglaciecola</taxon>
    </lineage>
</organism>
<evidence type="ECO:0000259" key="3">
    <source>
        <dbReference type="Pfam" id="PF08327"/>
    </source>
</evidence>
<dbReference type="Gene3D" id="3.30.530.20">
    <property type="match status" value="1"/>
</dbReference>
<accession>A0A857JJN2</accession>
<dbReference type="InterPro" id="IPR023393">
    <property type="entry name" value="START-like_dom_sf"/>
</dbReference>
<feature type="signal peptide" evidence="2">
    <location>
        <begin position="1"/>
        <end position="26"/>
    </location>
</feature>
<dbReference type="OrthoDB" id="6329454at2"/>
<dbReference type="Proteomes" id="UP000464524">
    <property type="component" value="Chromosome"/>
</dbReference>
<evidence type="ECO:0000256" key="1">
    <source>
        <dbReference type="ARBA" id="ARBA00006817"/>
    </source>
</evidence>
<reference evidence="4 5" key="1">
    <citation type="submission" date="2019-12" db="EMBL/GenBank/DDBJ databases">
        <title>Genome sequencing and assembly of endphytes of Porphyra tenera.</title>
        <authorList>
            <person name="Park J.M."/>
            <person name="Shin R."/>
            <person name="Jo S.H."/>
        </authorList>
    </citation>
    <scope>NUCLEOTIDE SEQUENCE [LARGE SCALE GENOMIC DNA]</scope>
    <source>
        <strain evidence="4 5">GPM4</strain>
    </source>
</reference>
<protein>
    <recommendedName>
        <fullName evidence="3">Activator of Hsp90 ATPase homologue 1/2-like C-terminal domain-containing protein</fullName>
    </recommendedName>
</protein>
<keyword evidence="2" id="KW-0732">Signal</keyword>
<dbReference type="Pfam" id="PF08327">
    <property type="entry name" value="AHSA1"/>
    <property type="match status" value="1"/>
</dbReference>
<sequence length="182" mass="20331">MRHFTHIKKFICILSLGVSFSFYCQASVKQLNEHGFTLENTVLIDAPAKQVWAALVSDIDLWWPKDHTWWGNNGTLSLRPVAGGCFCETAGENSAEHMRISFVEVNHVLRMTGGLGPLQGMGIYGALTWQLTAQNNRTKLVLTYQAHGVIEDNFTELAPIVDRVQNSQLMALAEYIKPSNPN</sequence>
<evidence type="ECO:0000256" key="2">
    <source>
        <dbReference type="SAM" id="SignalP"/>
    </source>
</evidence>
<dbReference type="AlphaFoldDB" id="A0A857JJN2"/>
<proteinExistence type="inferred from homology"/>
<dbReference type="SUPFAM" id="SSF55961">
    <property type="entry name" value="Bet v1-like"/>
    <property type="match status" value="1"/>
</dbReference>
<evidence type="ECO:0000313" key="4">
    <source>
        <dbReference type="EMBL" id="QHJ10844.1"/>
    </source>
</evidence>
<dbReference type="CDD" id="cd07814">
    <property type="entry name" value="SRPBCC_CalC_Aha1-like"/>
    <property type="match status" value="1"/>
</dbReference>
<comment type="similarity">
    <text evidence="1">Belongs to the AHA1 family.</text>
</comment>
<evidence type="ECO:0000313" key="5">
    <source>
        <dbReference type="Proteomes" id="UP000464524"/>
    </source>
</evidence>
<dbReference type="InterPro" id="IPR013538">
    <property type="entry name" value="ASHA1/2-like_C"/>
</dbReference>
<keyword evidence="5" id="KW-1185">Reference proteome</keyword>
<gene>
    <name evidence="4" type="ORF">FX988_01066</name>
</gene>
<feature type="chain" id="PRO_5032500122" description="Activator of Hsp90 ATPase homologue 1/2-like C-terminal domain-containing protein" evidence="2">
    <location>
        <begin position="27"/>
        <end position="182"/>
    </location>
</feature>
<feature type="domain" description="Activator of Hsp90 ATPase homologue 1/2-like C-terminal" evidence="3">
    <location>
        <begin position="45"/>
        <end position="147"/>
    </location>
</feature>
<dbReference type="RefSeq" id="WP_160178653.1">
    <property type="nucleotide sequence ID" value="NZ_CP047656.1"/>
</dbReference>
<name>A0A857JJN2_9ALTE</name>
<dbReference type="KEGG" id="pmes:FX988_01066"/>
<dbReference type="EMBL" id="CP047656">
    <property type="protein sequence ID" value="QHJ10844.1"/>
    <property type="molecule type" value="Genomic_DNA"/>
</dbReference>